<dbReference type="AlphaFoldDB" id="A0A840YL52"/>
<reference evidence="1 2" key="1">
    <citation type="submission" date="2020-08" db="EMBL/GenBank/DDBJ databases">
        <title>Genomic Encyclopedia of Type Strains, Phase IV (KMG-IV): sequencing the most valuable type-strain genomes for metagenomic binning, comparative biology and taxonomic classification.</title>
        <authorList>
            <person name="Goeker M."/>
        </authorList>
    </citation>
    <scope>NUCLEOTIDE SEQUENCE [LARGE SCALE GENOMIC DNA]</scope>
    <source>
        <strain evidence="1 2">DSM 25622</strain>
    </source>
</reference>
<sequence>MLVKQLRPMQDLPEPIEIRVSKEGPGRNSWRWSIWRGTTLVSRAAQGFSGAEAAYEDGRRVLNR</sequence>
<organism evidence="1 2">
    <name type="scientific">Muricoccus pecuniae</name>
    <dbReference type="NCBI Taxonomy" id="693023"/>
    <lineage>
        <taxon>Bacteria</taxon>
        <taxon>Pseudomonadati</taxon>
        <taxon>Pseudomonadota</taxon>
        <taxon>Alphaproteobacteria</taxon>
        <taxon>Acetobacterales</taxon>
        <taxon>Roseomonadaceae</taxon>
        <taxon>Muricoccus</taxon>
    </lineage>
</organism>
<name>A0A840YL52_9PROT</name>
<keyword evidence="2" id="KW-1185">Reference proteome</keyword>
<dbReference type="EMBL" id="JACIJD010000017">
    <property type="protein sequence ID" value="MBB5695323.1"/>
    <property type="molecule type" value="Genomic_DNA"/>
</dbReference>
<accession>A0A840YL52</accession>
<evidence type="ECO:0008006" key="3">
    <source>
        <dbReference type="Google" id="ProtNLM"/>
    </source>
</evidence>
<protein>
    <recommendedName>
        <fullName evidence="3">DUF1508 domain-containing protein</fullName>
    </recommendedName>
</protein>
<comment type="caution">
    <text evidence="1">The sequence shown here is derived from an EMBL/GenBank/DDBJ whole genome shotgun (WGS) entry which is preliminary data.</text>
</comment>
<gene>
    <name evidence="1" type="ORF">FHS87_003380</name>
</gene>
<proteinExistence type="predicted"/>
<dbReference type="Proteomes" id="UP000580654">
    <property type="component" value="Unassembled WGS sequence"/>
</dbReference>
<evidence type="ECO:0000313" key="1">
    <source>
        <dbReference type="EMBL" id="MBB5695323.1"/>
    </source>
</evidence>
<dbReference type="RefSeq" id="WP_184520531.1">
    <property type="nucleotide sequence ID" value="NZ_JACIJD010000017.1"/>
</dbReference>
<evidence type="ECO:0000313" key="2">
    <source>
        <dbReference type="Proteomes" id="UP000580654"/>
    </source>
</evidence>